<evidence type="ECO:0000313" key="3">
    <source>
        <dbReference type="EMBL" id="NMU86014.1"/>
    </source>
</evidence>
<dbReference type="InterPro" id="IPR001789">
    <property type="entry name" value="Sig_transdc_resp-reg_receiver"/>
</dbReference>
<sequence>NWTYSESLPLNVRQWCDAWKMRPATLKTMVANLHPIHDSDASFNGLMLRDEQRVLGSLTLRELQYPDTLFNLLSQTQQETKLSDANQEVVSWVLGTVLVAEDNPINQSVIAMQLHELGIEPVIVNNVREAW</sequence>
<keyword evidence="3" id="KW-0808">Transferase</keyword>
<evidence type="ECO:0000256" key="1">
    <source>
        <dbReference type="PROSITE-ProRule" id="PRU00169"/>
    </source>
</evidence>
<feature type="domain" description="Response regulatory" evidence="2">
    <location>
        <begin position="96"/>
        <end position="131"/>
    </location>
</feature>
<comment type="caution">
    <text evidence="1">Lacks conserved residue(s) required for the propagation of feature annotation.</text>
</comment>
<comment type="caution">
    <text evidence="3">The sequence shown here is derived from an EMBL/GenBank/DDBJ whole genome shotgun (WGS) entry which is preliminary data.</text>
</comment>
<dbReference type="AlphaFoldDB" id="A0A7Y0SM38"/>
<dbReference type="Proteomes" id="UP000518904">
    <property type="component" value="Unassembled WGS sequence"/>
</dbReference>
<protein>
    <submittedName>
        <fullName evidence="3">Histidine kinase</fullName>
    </submittedName>
</protein>
<evidence type="ECO:0000259" key="2">
    <source>
        <dbReference type="PROSITE" id="PS50110"/>
    </source>
</evidence>
<gene>
    <name evidence="3" type="ORF">HKB16_24500</name>
</gene>
<dbReference type="Gene3D" id="3.40.50.2300">
    <property type="match status" value="1"/>
</dbReference>
<proteinExistence type="predicted"/>
<dbReference type="PROSITE" id="PS50110">
    <property type="entry name" value="RESPONSE_REGULATORY"/>
    <property type="match status" value="1"/>
</dbReference>
<name>A0A7Y0SM38_VIBPH</name>
<feature type="non-terminal residue" evidence="3">
    <location>
        <position position="131"/>
    </location>
</feature>
<keyword evidence="3" id="KW-0418">Kinase</keyword>
<evidence type="ECO:0000313" key="4">
    <source>
        <dbReference type="Proteomes" id="UP000518904"/>
    </source>
</evidence>
<dbReference type="EMBL" id="JABCLB010002296">
    <property type="protein sequence ID" value="NMU86014.1"/>
    <property type="molecule type" value="Genomic_DNA"/>
</dbReference>
<accession>A0A7Y0SM38</accession>
<feature type="non-terminal residue" evidence="3">
    <location>
        <position position="1"/>
    </location>
</feature>
<dbReference type="SUPFAM" id="SSF52172">
    <property type="entry name" value="CheY-like"/>
    <property type="match status" value="1"/>
</dbReference>
<reference evidence="3 4" key="1">
    <citation type="submission" date="2020-04" db="EMBL/GenBank/DDBJ databases">
        <title>Whole-genome sequencing of Vibrio spp. from China reveals different genetic environments of blaCTX-M-14 among diverse lineages.</title>
        <authorList>
            <person name="Zheng Z."/>
            <person name="Ye L."/>
            <person name="Chen S."/>
        </authorList>
    </citation>
    <scope>NUCLEOTIDE SEQUENCE [LARGE SCALE GENOMIC DNA]</scope>
    <source>
        <strain evidence="3 4">Vb0551</strain>
    </source>
</reference>
<organism evidence="3 4">
    <name type="scientific">Vibrio parahaemolyticus</name>
    <dbReference type="NCBI Taxonomy" id="670"/>
    <lineage>
        <taxon>Bacteria</taxon>
        <taxon>Pseudomonadati</taxon>
        <taxon>Pseudomonadota</taxon>
        <taxon>Gammaproteobacteria</taxon>
        <taxon>Vibrionales</taxon>
        <taxon>Vibrionaceae</taxon>
        <taxon>Vibrio</taxon>
    </lineage>
</organism>
<dbReference type="GO" id="GO:0000160">
    <property type="term" value="P:phosphorelay signal transduction system"/>
    <property type="evidence" value="ECO:0007669"/>
    <property type="project" value="InterPro"/>
</dbReference>
<dbReference type="InterPro" id="IPR011006">
    <property type="entry name" value="CheY-like_superfamily"/>
</dbReference>
<dbReference type="GO" id="GO:0016301">
    <property type="term" value="F:kinase activity"/>
    <property type="evidence" value="ECO:0007669"/>
    <property type="project" value="UniProtKB-KW"/>
</dbReference>